<protein>
    <submittedName>
        <fullName evidence="2">Uncharacterized protein</fullName>
    </submittedName>
</protein>
<feature type="compositionally biased region" description="Gly residues" evidence="1">
    <location>
        <begin position="386"/>
        <end position="398"/>
    </location>
</feature>
<comment type="caution">
    <text evidence="2">The sequence shown here is derived from an EMBL/GenBank/DDBJ whole genome shotgun (WGS) entry which is preliminary data.</text>
</comment>
<dbReference type="AlphaFoldDB" id="A0A836BMR0"/>
<organism evidence="2 3">
    <name type="scientific">Edaphochlamys debaryana</name>
    <dbReference type="NCBI Taxonomy" id="47281"/>
    <lineage>
        <taxon>Eukaryota</taxon>
        <taxon>Viridiplantae</taxon>
        <taxon>Chlorophyta</taxon>
        <taxon>core chlorophytes</taxon>
        <taxon>Chlorophyceae</taxon>
        <taxon>CS clade</taxon>
        <taxon>Chlamydomonadales</taxon>
        <taxon>Chlamydomonadales incertae sedis</taxon>
        <taxon>Edaphochlamys</taxon>
    </lineage>
</organism>
<feature type="compositionally biased region" description="Gly residues" evidence="1">
    <location>
        <begin position="339"/>
        <end position="353"/>
    </location>
</feature>
<dbReference type="EMBL" id="JAEHOE010000244">
    <property type="protein sequence ID" value="KAG2482215.1"/>
    <property type="molecule type" value="Genomic_DNA"/>
</dbReference>
<dbReference type="Proteomes" id="UP000612055">
    <property type="component" value="Unassembled WGS sequence"/>
</dbReference>
<feature type="region of interest" description="Disordered" evidence="1">
    <location>
        <begin position="101"/>
        <end position="133"/>
    </location>
</feature>
<feature type="compositionally biased region" description="Low complexity" evidence="1">
    <location>
        <begin position="101"/>
        <end position="113"/>
    </location>
</feature>
<proteinExistence type="predicted"/>
<evidence type="ECO:0000313" key="3">
    <source>
        <dbReference type="Proteomes" id="UP000612055"/>
    </source>
</evidence>
<gene>
    <name evidence="2" type="ORF">HYH03_018841</name>
</gene>
<keyword evidence="3" id="KW-1185">Reference proteome</keyword>
<reference evidence="2" key="1">
    <citation type="journal article" date="2020" name="bioRxiv">
        <title>Comparative genomics of Chlamydomonas.</title>
        <authorList>
            <person name="Craig R.J."/>
            <person name="Hasan A.R."/>
            <person name="Ness R.W."/>
            <person name="Keightley P.D."/>
        </authorList>
    </citation>
    <scope>NUCLEOTIDE SEQUENCE</scope>
    <source>
        <strain evidence="2">CCAP 11/70</strain>
    </source>
</reference>
<feature type="region of interest" description="Disordered" evidence="1">
    <location>
        <begin position="245"/>
        <end position="264"/>
    </location>
</feature>
<name>A0A836BMR0_9CHLO</name>
<accession>A0A836BMR0</accession>
<feature type="region of interest" description="Disordered" evidence="1">
    <location>
        <begin position="309"/>
        <end position="398"/>
    </location>
</feature>
<evidence type="ECO:0000313" key="2">
    <source>
        <dbReference type="EMBL" id="KAG2482215.1"/>
    </source>
</evidence>
<feature type="region of interest" description="Disordered" evidence="1">
    <location>
        <begin position="158"/>
        <end position="211"/>
    </location>
</feature>
<sequence length="398" mass="39264">MLDSESRLTVPVGAGAEGDAPGFGEALRWEATRKATGLPLVPRIYWVRCWGPPPGSPMGEVRSILTDILGMRPLQIQSYKRPTGRRLARAADSWLAQLPAPAAPGAAGPSSGSMHLPLPHVEPLEGPTPEDPSFELRVERYDYARHELLAERAAARRIGAPPPPASAVAGHGGPQAPLAASPGQPTPPAPSGYSGTTRSASSPAPAAGGPSLTVRNPYAALATLSEQDISAASLQPASYLAAAQRAAPPGGAAHPPPPARTEAAATSVSQLVAALAAEAAAVQVAGEAAAVLAMAALGTAVTALPPLRALSRPSAGPQRSWSPSGDRPPKLRRQDAGSSSGGGAAGEVAGGATDGPAMEVDGSGPSPAEAPGAPAAGATGLAGPAADGGGGGPLGMDA</sequence>
<feature type="compositionally biased region" description="Low complexity" evidence="1">
    <location>
        <begin position="199"/>
        <end position="211"/>
    </location>
</feature>
<evidence type="ECO:0000256" key="1">
    <source>
        <dbReference type="SAM" id="MobiDB-lite"/>
    </source>
</evidence>
<feature type="compositionally biased region" description="Low complexity" evidence="1">
    <location>
        <begin position="361"/>
        <end position="385"/>
    </location>
</feature>